<dbReference type="InterPro" id="IPR029787">
    <property type="entry name" value="Nucleotide_cyclase"/>
</dbReference>
<evidence type="ECO:0000259" key="4">
    <source>
        <dbReference type="PROSITE" id="PS50887"/>
    </source>
</evidence>
<feature type="transmembrane region" description="Helical" evidence="3">
    <location>
        <begin position="148"/>
        <end position="170"/>
    </location>
</feature>
<feature type="transmembrane region" description="Helical" evidence="3">
    <location>
        <begin position="120"/>
        <end position="141"/>
    </location>
</feature>
<dbReference type="PROSITE" id="PS50887">
    <property type="entry name" value="GGDEF"/>
    <property type="match status" value="1"/>
</dbReference>
<dbReference type="AlphaFoldDB" id="A0A1A9FUC5"/>
<name>A0A1A9FUC5_9HYPH</name>
<feature type="transmembrane region" description="Helical" evidence="3">
    <location>
        <begin position="6"/>
        <end position="28"/>
    </location>
</feature>
<dbReference type="Gene3D" id="3.30.70.270">
    <property type="match status" value="1"/>
</dbReference>
<protein>
    <recommendedName>
        <fullName evidence="1">diguanylate cyclase</fullName>
        <ecNumber evidence="1">2.7.7.65</ecNumber>
    </recommendedName>
</protein>
<dbReference type="InterPro" id="IPR050469">
    <property type="entry name" value="Diguanylate_Cyclase"/>
</dbReference>
<dbReference type="EC" id="2.7.7.65" evidence="1"/>
<comment type="caution">
    <text evidence="5">The sequence shown here is derived from an EMBL/GenBank/DDBJ whole genome shotgun (WGS) entry which is preliminary data.</text>
</comment>
<dbReference type="Pfam" id="PF00990">
    <property type="entry name" value="GGDEF"/>
    <property type="match status" value="1"/>
</dbReference>
<feature type="transmembrane region" description="Helical" evidence="3">
    <location>
        <begin position="94"/>
        <end position="114"/>
    </location>
</feature>
<sequence length="381" mass="41139">MELDQNTLFFAAGICSLAVALTILTVWYQNRWDQFLLWGCLGMIVLGIGSVFYYSSDLALAPSSMIAFSIMTCGFMLLLVGANTVSKPRIDSSLLLLATAIMTSVIITPILIGYAGIGIAIFNIFAAAILIRIGTVFMSVYQEAPVPVFGMVTLYFLTALSFVLCALVIVANQQWTMRTIPSNWAEDLNAIMAIIGITGIGALSLSFTQARIAKRHANEARIDSLTGLLNRRAVFSLLATTPLKAGDAAIAFDLDGFKAINDTHGHAAGDRVLEEFANILRSLVGESGLTARLGGEEFLVVMRDMSNFHTLAIADAIRERLSAFTFDGNAGPFQTTTSAGIAFFTLADREFDVVFQRADAALYRAKGLGRNRVCTELQVVA</sequence>
<gene>
    <name evidence="5" type="ORF">CEV34_4234</name>
</gene>
<dbReference type="InterPro" id="IPR043128">
    <property type="entry name" value="Rev_trsase/Diguanyl_cyclase"/>
</dbReference>
<dbReference type="GO" id="GO:0052621">
    <property type="term" value="F:diguanylate cyclase activity"/>
    <property type="evidence" value="ECO:0007669"/>
    <property type="project" value="UniProtKB-EC"/>
</dbReference>
<keyword evidence="3" id="KW-1133">Transmembrane helix</keyword>
<evidence type="ECO:0000313" key="6">
    <source>
        <dbReference type="Proteomes" id="UP000216188"/>
    </source>
</evidence>
<dbReference type="Proteomes" id="UP000216188">
    <property type="component" value="Unassembled WGS sequence"/>
</dbReference>
<dbReference type="OrthoDB" id="9812260at2"/>
<keyword evidence="3" id="KW-0472">Membrane</keyword>
<evidence type="ECO:0000256" key="2">
    <source>
        <dbReference type="ARBA" id="ARBA00034247"/>
    </source>
</evidence>
<dbReference type="RefSeq" id="WP_007880670.1">
    <property type="nucleotide sequence ID" value="NZ_CP015776.1"/>
</dbReference>
<organism evidence="5 6">
    <name type="scientific">Brucella pseudogrignonensis</name>
    <dbReference type="NCBI Taxonomy" id="419475"/>
    <lineage>
        <taxon>Bacteria</taxon>
        <taxon>Pseudomonadati</taxon>
        <taxon>Pseudomonadota</taxon>
        <taxon>Alphaproteobacteria</taxon>
        <taxon>Hyphomicrobiales</taxon>
        <taxon>Brucellaceae</taxon>
        <taxon>Brucella/Ochrobactrum group</taxon>
        <taxon>Brucella</taxon>
    </lineage>
</organism>
<dbReference type="PANTHER" id="PTHR45138:SF9">
    <property type="entry name" value="DIGUANYLATE CYCLASE DGCM-RELATED"/>
    <property type="match status" value="1"/>
</dbReference>
<reference evidence="5 6" key="1">
    <citation type="submission" date="2017-07" db="EMBL/GenBank/DDBJ databases">
        <title>Phylogenetic study on the rhizospheric bacterium Ochrobactrum sp. A44.</title>
        <authorList>
            <person name="Krzyzanowska D.M."/>
            <person name="Ossowicki A."/>
            <person name="Rajewska M."/>
            <person name="Maciag T."/>
            <person name="Kaczynski Z."/>
            <person name="Czerwicka M."/>
            <person name="Jafra S."/>
        </authorList>
    </citation>
    <scope>NUCLEOTIDE SEQUENCE [LARGE SCALE GENOMIC DNA]</scope>
    <source>
        <strain evidence="5 6">CCUG 30717</strain>
    </source>
</reference>
<dbReference type="NCBIfam" id="TIGR00254">
    <property type="entry name" value="GGDEF"/>
    <property type="match status" value="1"/>
</dbReference>
<dbReference type="STRING" id="419475.A8A54_20075"/>
<dbReference type="InterPro" id="IPR000160">
    <property type="entry name" value="GGDEF_dom"/>
</dbReference>
<dbReference type="SMART" id="SM00267">
    <property type="entry name" value="GGDEF"/>
    <property type="match status" value="1"/>
</dbReference>
<dbReference type="EMBL" id="NNRM01000044">
    <property type="protein sequence ID" value="OYR22402.1"/>
    <property type="molecule type" value="Genomic_DNA"/>
</dbReference>
<feature type="transmembrane region" description="Helical" evidence="3">
    <location>
        <begin position="35"/>
        <end position="54"/>
    </location>
</feature>
<feature type="transmembrane region" description="Helical" evidence="3">
    <location>
        <begin position="60"/>
        <end position="82"/>
    </location>
</feature>
<dbReference type="PANTHER" id="PTHR45138">
    <property type="entry name" value="REGULATORY COMPONENTS OF SENSORY TRANSDUCTION SYSTEM"/>
    <property type="match status" value="1"/>
</dbReference>
<evidence type="ECO:0000313" key="5">
    <source>
        <dbReference type="EMBL" id="OYR22402.1"/>
    </source>
</evidence>
<dbReference type="SUPFAM" id="SSF55073">
    <property type="entry name" value="Nucleotide cyclase"/>
    <property type="match status" value="1"/>
</dbReference>
<feature type="domain" description="GGDEF" evidence="4">
    <location>
        <begin position="245"/>
        <end position="378"/>
    </location>
</feature>
<accession>A0A1A9FUC5</accession>
<dbReference type="CDD" id="cd01949">
    <property type="entry name" value="GGDEF"/>
    <property type="match status" value="1"/>
</dbReference>
<proteinExistence type="predicted"/>
<comment type="catalytic activity">
    <reaction evidence="2">
        <text>2 GTP = 3',3'-c-di-GMP + 2 diphosphate</text>
        <dbReference type="Rhea" id="RHEA:24898"/>
        <dbReference type="ChEBI" id="CHEBI:33019"/>
        <dbReference type="ChEBI" id="CHEBI:37565"/>
        <dbReference type="ChEBI" id="CHEBI:58805"/>
        <dbReference type="EC" id="2.7.7.65"/>
    </reaction>
</comment>
<feature type="transmembrane region" description="Helical" evidence="3">
    <location>
        <begin position="190"/>
        <end position="208"/>
    </location>
</feature>
<evidence type="ECO:0000256" key="1">
    <source>
        <dbReference type="ARBA" id="ARBA00012528"/>
    </source>
</evidence>
<dbReference type="KEGG" id="ops:A8A54_20075"/>
<keyword evidence="3" id="KW-0812">Transmembrane</keyword>
<evidence type="ECO:0000256" key="3">
    <source>
        <dbReference type="SAM" id="Phobius"/>
    </source>
</evidence>
<keyword evidence="6" id="KW-1185">Reference proteome</keyword>